<sequence>MKYNDESRFTISSLSVNSDDTSSSCYRRQNIEKKIQYSAQLRQLQNSQM</sequence>
<protein>
    <submittedName>
        <fullName evidence="2">Uncharacterized protein</fullName>
    </submittedName>
</protein>
<feature type="non-terminal residue" evidence="2">
    <location>
        <position position="49"/>
    </location>
</feature>
<evidence type="ECO:0000313" key="3">
    <source>
        <dbReference type="Proteomes" id="UP000887013"/>
    </source>
</evidence>
<proteinExistence type="predicted"/>
<evidence type="ECO:0000313" key="1">
    <source>
        <dbReference type="EMBL" id="GFT58761.1"/>
    </source>
</evidence>
<comment type="caution">
    <text evidence="2">The sequence shown here is derived from an EMBL/GenBank/DDBJ whole genome shotgun (WGS) entry which is preliminary data.</text>
</comment>
<gene>
    <name evidence="2" type="ORF">NPIL_200141</name>
    <name evidence="1" type="ORF">NPIL_485691</name>
</gene>
<dbReference type="EMBL" id="BMAW01067237">
    <property type="protein sequence ID" value="GFT58761.1"/>
    <property type="molecule type" value="Genomic_DNA"/>
</dbReference>
<dbReference type="Proteomes" id="UP000887013">
    <property type="component" value="Unassembled WGS sequence"/>
</dbReference>
<dbReference type="EMBL" id="BMAW01037100">
    <property type="protein sequence ID" value="GFU46991.1"/>
    <property type="molecule type" value="Genomic_DNA"/>
</dbReference>
<name>A0A8X6USY1_NEPPI</name>
<keyword evidence="3" id="KW-1185">Reference proteome</keyword>
<accession>A0A8X6USY1</accession>
<dbReference type="AlphaFoldDB" id="A0A8X6USY1"/>
<organism evidence="2 3">
    <name type="scientific">Nephila pilipes</name>
    <name type="common">Giant wood spider</name>
    <name type="synonym">Nephila maculata</name>
    <dbReference type="NCBI Taxonomy" id="299642"/>
    <lineage>
        <taxon>Eukaryota</taxon>
        <taxon>Metazoa</taxon>
        <taxon>Ecdysozoa</taxon>
        <taxon>Arthropoda</taxon>
        <taxon>Chelicerata</taxon>
        <taxon>Arachnida</taxon>
        <taxon>Araneae</taxon>
        <taxon>Araneomorphae</taxon>
        <taxon>Entelegynae</taxon>
        <taxon>Araneoidea</taxon>
        <taxon>Nephilidae</taxon>
        <taxon>Nephila</taxon>
    </lineage>
</organism>
<reference evidence="2" key="1">
    <citation type="submission" date="2020-08" db="EMBL/GenBank/DDBJ databases">
        <title>Multicomponent nature underlies the extraordinary mechanical properties of spider dragline silk.</title>
        <authorList>
            <person name="Kono N."/>
            <person name="Nakamura H."/>
            <person name="Mori M."/>
            <person name="Yoshida Y."/>
            <person name="Ohtoshi R."/>
            <person name="Malay A.D."/>
            <person name="Moran D.A.P."/>
            <person name="Tomita M."/>
            <person name="Numata K."/>
            <person name="Arakawa K."/>
        </authorList>
    </citation>
    <scope>NUCLEOTIDE SEQUENCE</scope>
</reference>
<evidence type="ECO:0000313" key="2">
    <source>
        <dbReference type="EMBL" id="GFU46991.1"/>
    </source>
</evidence>